<evidence type="ECO:0000313" key="3">
    <source>
        <dbReference type="Proteomes" id="UP000199103"/>
    </source>
</evidence>
<keyword evidence="1" id="KW-0812">Transmembrane</keyword>
<reference evidence="2 3" key="1">
    <citation type="submission" date="2016-10" db="EMBL/GenBank/DDBJ databases">
        <authorList>
            <person name="de Groot N.N."/>
        </authorList>
    </citation>
    <scope>NUCLEOTIDE SEQUENCE [LARGE SCALE GENOMIC DNA]</scope>
    <source>
        <strain evidence="2 3">DSM 21800</strain>
    </source>
</reference>
<evidence type="ECO:0000256" key="1">
    <source>
        <dbReference type="SAM" id="Phobius"/>
    </source>
</evidence>
<feature type="transmembrane region" description="Helical" evidence="1">
    <location>
        <begin position="41"/>
        <end position="62"/>
    </location>
</feature>
<accession>A0A1H1SZG8</accession>
<dbReference type="AlphaFoldDB" id="A0A1H1SZG8"/>
<gene>
    <name evidence="2" type="ORF">SAMN04489812_2179</name>
</gene>
<sequence length="84" mass="8961">MHQSLEAASAASVSAGPLSLFSTMLGYILSPPRPSERGMVTVEFIFGTLVVIAIVTVVATMLHDEKMATFLAGVFKDLVSKIFD</sequence>
<keyword evidence="1" id="KW-0472">Membrane</keyword>
<keyword evidence="3" id="KW-1185">Reference proteome</keyword>
<evidence type="ECO:0000313" key="2">
    <source>
        <dbReference type="EMBL" id="SDS52789.1"/>
    </source>
</evidence>
<protein>
    <submittedName>
        <fullName evidence="2">Uncharacterized protein</fullName>
    </submittedName>
</protein>
<dbReference type="EMBL" id="LT629772">
    <property type="protein sequence ID" value="SDS52789.1"/>
    <property type="molecule type" value="Genomic_DNA"/>
</dbReference>
<dbReference type="STRING" id="630515.SAMN04489812_2179"/>
<organism evidence="2 3">
    <name type="scientific">Microlunatus soli</name>
    <dbReference type="NCBI Taxonomy" id="630515"/>
    <lineage>
        <taxon>Bacteria</taxon>
        <taxon>Bacillati</taxon>
        <taxon>Actinomycetota</taxon>
        <taxon>Actinomycetes</taxon>
        <taxon>Propionibacteriales</taxon>
        <taxon>Propionibacteriaceae</taxon>
        <taxon>Microlunatus</taxon>
    </lineage>
</organism>
<feature type="transmembrane region" description="Helical" evidence="1">
    <location>
        <begin position="7"/>
        <end position="29"/>
    </location>
</feature>
<keyword evidence="1" id="KW-1133">Transmembrane helix</keyword>
<name>A0A1H1SZG8_9ACTN</name>
<dbReference type="Proteomes" id="UP000199103">
    <property type="component" value="Chromosome I"/>
</dbReference>
<proteinExistence type="predicted"/>
<dbReference type="RefSeq" id="WP_091524294.1">
    <property type="nucleotide sequence ID" value="NZ_LT629772.1"/>
</dbReference>